<evidence type="ECO:0000256" key="2">
    <source>
        <dbReference type="ARBA" id="ARBA00023125"/>
    </source>
</evidence>
<dbReference type="SUPFAM" id="SSF51215">
    <property type="entry name" value="Regulatory protein AraC"/>
    <property type="match status" value="1"/>
</dbReference>
<dbReference type="InterPro" id="IPR009057">
    <property type="entry name" value="Homeodomain-like_sf"/>
</dbReference>
<dbReference type="PANTHER" id="PTHR43280:SF28">
    <property type="entry name" value="HTH-TYPE TRANSCRIPTIONAL ACTIVATOR RHAS"/>
    <property type="match status" value="1"/>
</dbReference>
<dbReference type="InterPro" id="IPR020449">
    <property type="entry name" value="Tscrpt_reg_AraC-type_HTH"/>
</dbReference>
<name>A0A0R1RB04_9LACO</name>
<evidence type="ECO:0000256" key="3">
    <source>
        <dbReference type="ARBA" id="ARBA00023163"/>
    </source>
</evidence>
<keyword evidence="6" id="KW-1185">Reference proteome</keyword>
<dbReference type="Gene3D" id="2.60.120.280">
    <property type="entry name" value="Regulatory protein AraC"/>
    <property type="match status" value="1"/>
</dbReference>
<proteinExistence type="predicted"/>
<dbReference type="PATRIC" id="fig|1114972.6.peg.640"/>
<dbReference type="InterPro" id="IPR018062">
    <property type="entry name" value="HTH_AraC-typ_CS"/>
</dbReference>
<dbReference type="GO" id="GO:0003700">
    <property type="term" value="F:DNA-binding transcription factor activity"/>
    <property type="evidence" value="ECO:0007669"/>
    <property type="project" value="InterPro"/>
</dbReference>
<gene>
    <name evidence="5" type="ORF">FD35_GL000640</name>
</gene>
<sequence>MAGGDENARRKTMTQYLSISCLPFPTFIEGGYATFEVGEQHPNRDDLQYFILMVMRKGCLFIAEDDAHYTIKAGQIFVLRPRHHHYSWKPVAERTEYYWIHFYVAGEWSQSVNPTPLTPSIAVPTLHYYTPSTTVYLAKQFNIPNQDQLMPTIRQIFEESQQSNSYGFWRSQQLFIDVLQAVQYSSAKETRLAELAAHVQEYLRTHYQSRITNEELSRVFHFHPNYISRAVKQTTGLTPDEFVKQYRMEEAKRQLLNTSLPISTIAERVGYQNIYYFSTSFKKQVGVSPRTYRING</sequence>
<dbReference type="EMBL" id="AZFF01000011">
    <property type="protein sequence ID" value="KRL54054.1"/>
    <property type="molecule type" value="Genomic_DNA"/>
</dbReference>
<dbReference type="GO" id="GO:0043565">
    <property type="term" value="F:sequence-specific DNA binding"/>
    <property type="evidence" value="ECO:0007669"/>
    <property type="project" value="InterPro"/>
</dbReference>
<dbReference type="Proteomes" id="UP000051999">
    <property type="component" value="Unassembled WGS sequence"/>
</dbReference>
<keyword evidence="3" id="KW-0804">Transcription</keyword>
<dbReference type="STRING" id="1114972.FD35_GL000640"/>
<evidence type="ECO:0000313" key="5">
    <source>
        <dbReference type="EMBL" id="KRL54054.1"/>
    </source>
</evidence>
<dbReference type="Pfam" id="PF12833">
    <property type="entry name" value="HTH_18"/>
    <property type="match status" value="1"/>
</dbReference>
<dbReference type="SUPFAM" id="SSF46689">
    <property type="entry name" value="Homeodomain-like"/>
    <property type="match status" value="2"/>
</dbReference>
<dbReference type="AlphaFoldDB" id="A0A0R1RB04"/>
<protein>
    <submittedName>
        <fullName evidence="5">Transcriptional regulator</fullName>
    </submittedName>
</protein>
<dbReference type="Pfam" id="PF02311">
    <property type="entry name" value="AraC_binding"/>
    <property type="match status" value="1"/>
</dbReference>
<feature type="domain" description="HTH araC/xylS-type" evidence="4">
    <location>
        <begin position="197"/>
        <end position="295"/>
    </location>
</feature>
<dbReference type="PROSITE" id="PS01124">
    <property type="entry name" value="HTH_ARAC_FAMILY_2"/>
    <property type="match status" value="1"/>
</dbReference>
<accession>A0A0R1RB04</accession>
<evidence type="ECO:0000259" key="4">
    <source>
        <dbReference type="PROSITE" id="PS01124"/>
    </source>
</evidence>
<dbReference type="PANTHER" id="PTHR43280">
    <property type="entry name" value="ARAC-FAMILY TRANSCRIPTIONAL REGULATOR"/>
    <property type="match status" value="1"/>
</dbReference>
<dbReference type="InterPro" id="IPR003313">
    <property type="entry name" value="AraC-bd"/>
</dbReference>
<dbReference type="SMART" id="SM00342">
    <property type="entry name" value="HTH_ARAC"/>
    <property type="match status" value="1"/>
</dbReference>
<dbReference type="eggNOG" id="COG2207">
    <property type="taxonomic scope" value="Bacteria"/>
</dbReference>
<dbReference type="PROSITE" id="PS00041">
    <property type="entry name" value="HTH_ARAC_FAMILY_1"/>
    <property type="match status" value="1"/>
</dbReference>
<dbReference type="InterPro" id="IPR037923">
    <property type="entry name" value="HTH-like"/>
</dbReference>
<evidence type="ECO:0000313" key="6">
    <source>
        <dbReference type="Proteomes" id="UP000051999"/>
    </source>
</evidence>
<evidence type="ECO:0000256" key="1">
    <source>
        <dbReference type="ARBA" id="ARBA00023015"/>
    </source>
</evidence>
<dbReference type="InterPro" id="IPR018060">
    <property type="entry name" value="HTH_AraC"/>
</dbReference>
<reference evidence="5 6" key="1">
    <citation type="journal article" date="2015" name="Genome Announc.">
        <title>Expanding the biotechnology potential of lactobacilli through comparative genomics of 213 strains and associated genera.</title>
        <authorList>
            <person name="Sun Z."/>
            <person name="Harris H.M."/>
            <person name="McCann A."/>
            <person name="Guo C."/>
            <person name="Argimon S."/>
            <person name="Zhang W."/>
            <person name="Yang X."/>
            <person name="Jeffery I.B."/>
            <person name="Cooney J.C."/>
            <person name="Kagawa T.F."/>
            <person name="Liu W."/>
            <person name="Song Y."/>
            <person name="Salvetti E."/>
            <person name="Wrobel A."/>
            <person name="Rasinkangas P."/>
            <person name="Parkhill J."/>
            <person name="Rea M.C."/>
            <person name="O'Sullivan O."/>
            <person name="Ritari J."/>
            <person name="Douillard F.P."/>
            <person name="Paul Ross R."/>
            <person name="Yang R."/>
            <person name="Briner A.E."/>
            <person name="Felis G.E."/>
            <person name="de Vos W.M."/>
            <person name="Barrangou R."/>
            <person name="Klaenhammer T.R."/>
            <person name="Caufield P.W."/>
            <person name="Cui Y."/>
            <person name="Zhang H."/>
            <person name="O'Toole P.W."/>
        </authorList>
    </citation>
    <scope>NUCLEOTIDE SEQUENCE [LARGE SCALE GENOMIC DNA]</scope>
    <source>
        <strain evidence="5 6">DSM 15814</strain>
    </source>
</reference>
<organism evidence="5 6">
    <name type="scientific">Furfurilactobacillus rossiae DSM 15814</name>
    <dbReference type="NCBI Taxonomy" id="1114972"/>
    <lineage>
        <taxon>Bacteria</taxon>
        <taxon>Bacillati</taxon>
        <taxon>Bacillota</taxon>
        <taxon>Bacilli</taxon>
        <taxon>Lactobacillales</taxon>
        <taxon>Lactobacillaceae</taxon>
        <taxon>Furfurilactobacillus</taxon>
    </lineage>
</organism>
<keyword evidence="2" id="KW-0238">DNA-binding</keyword>
<keyword evidence="1" id="KW-0805">Transcription regulation</keyword>
<dbReference type="Gene3D" id="1.10.10.60">
    <property type="entry name" value="Homeodomain-like"/>
    <property type="match status" value="2"/>
</dbReference>
<comment type="caution">
    <text evidence="5">The sequence shown here is derived from an EMBL/GenBank/DDBJ whole genome shotgun (WGS) entry which is preliminary data.</text>
</comment>
<dbReference type="PRINTS" id="PR00032">
    <property type="entry name" value="HTHARAC"/>
</dbReference>